<dbReference type="Gene3D" id="2.60.40.3350">
    <property type="match status" value="1"/>
</dbReference>
<keyword evidence="3" id="KW-1185">Reference proteome</keyword>
<dbReference type="InterPro" id="IPR018913">
    <property type="entry name" value="BppU_N"/>
</dbReference>
<protein>
    <recommendedName>
        <fullName evidence="1">BppU N-terminal domain-containing protein</fullName>
    </recommendedName>
</protein>
<evidence type="ECO:0000313" key="3">
    <source>
        <dbReference type="Proteomes" id="UP000198718"/>
    </source>
</evidence>
<dbReference type="STRING" id="393762.SAMN05660472_02814"/>
<gene>
    <name evidence="2" type="ORF">SAMN05660472_02814</name>
</gene>
<dbReference type="EMBL" id="FNFP01000010">
    <property type="protein sequence ID" value="SDL20903.1"/>
    <property type="molecule type" value="Genomic_DNA"/>
</dbReference>
<sequence>MKEFNLTLGVMEALKVLPFEIVSQDLNSNKLNITLVKDGTLEPYTLSGTTVVLYFKREDDERYQQYATITNAAQGQIEIVLDVDIIAKRGNVFAEVAVYTGEEMKCTSQLFGFRVRDSINNAETHVSGNALPDYRREMQRLETILDNLIISAGDSNPEIVAARYSFLEGMTFTTLGDRLDFIESKTEGHINKKIENEGIHGIRVEEGELEFLVDNVWKRVSGMEPHGNDFHDPAFETKADADAHKAESASKHIKESGSNANGKYIKFDDGTMICSIKDFRLNTINGSSGATDIRNTWTFPALFVDNNIIVHMTGGTAARLGSETQTSDSFVIAGSTRAVPTPSTCICSVFQREIDFFAGNYIDQHLLATGRWK</sequence>
<name>A0A1G9I7X2_9FIRM</name>
<dbReference type="OrthoDB" id="9795386at2"/>
<dbReference type="Proteomes" id="UP000198718">
    <property type="component" value="Unassembled WGS sequence"/>
</dbReference>
<evidence type="ECO:0000259" key="1">
    <source>
        <dbReference type="Pfam" id="PF10651"/>
    </source>
</evidence>
<organism evidence="2 3">
    <name type="scientific">Natronincola ferrireducens</name>
    <dbReference type="NCBI Taxonomy" id="393762"/>
    <lineage>
        <taxon>Bacteria</taxon>
        <taxon>Bacillati</taxon>
        <taxon>Bacillota</taxon>
        <taxon>Clostridia</taxon>
        <taxon>Peptostreptococcales</taxon>
        <taxon>Natronincolaceae</taxon>
        <taxon>Natronincola</taxon>
    </lineage>
</organism>
<dbReference type="Pfam" id="PF10651">
    <property type="entry name" value="BppU_N"/>
    <property type="match status" value="1"/>
</dbReference>
<evidence type="ECO:0000313" key="2">
    <source>
        <dbReference type="EMBL" id="SDL20903.1"/>
    </source>
</evidence>
<accession>A0A1G9I7X2</accession>
<feature type="domain" description="BppU N-terminal" evidence="1">
    <location>
        <begin position="17"/>
        <end position="134"/>
    </location>
</feature>
<reference evidence="2 3" key="1">
    <citation type="submission" date="2016-10" db="EMBL/GenBank/DDBJ databases">
        <authorList>
            <person name="de Groot N.N."/>
        </authorList>
    </citation>
    <scope>NUCLEOTIDE SEQUENCE [LARGE SCALE GENOMIC DNA]</scope>
    <source>
        <strain evidence="2 3">DSM 18346</strain>
    </source>
</reference>
<dbReference type="AlphaFoldDB" id="A0A1G9I7X2"/>
<proteinExistence type="predicted"/>